<dbReference type="PANTHER" id="PTHR28142:SF1">
    <property type="entry name" value="MITOCHONDRIAL INNER MEMBRANE I-AAA PROTEASE SUPERCOMPLEX SUBUNIT MGR3-RELATED"/>
    <property type="match status" value="1"/>
</dbReference>
<evidence type="ECO:0000256" key="1">
    <source>
        <dbReference type="SAM" id="Phobius"/>
    </source>
</evidence>
<dbReference type="STRING" id="1165861.A0A0L0W226"/>
<sequence>MNHQKLMRLSLSLSRTSRNYSSIPFRAKRRIPITAAGLIIGIPLAGYLIHRSQIKQVYPDSIHELLRQALRAEHRKDNRKTDILFSQAYEQSKQLVRLHQLDWFNTSAIAIRWAASLERTAKIDRAIDVYQLVFDDLRLALNSLSLKERIRTIEIAQRLAYLIPLSISTSSQRNQTELEKRIEESLTFSVQEILKIQNHNLTPSLDSTNDHDHHHQDLVPVDQQQQQQHDQQDPLPPWVGGLQFASCFEALGKFYARRGQIDFALPLYLQTLNLLLPAKTEERVEKLSDERRCQAATVMNNIGQLLFFRSETERGSEGNKLRSNAIEWFLQSSESARQVLHSRQELFDVQSPPINNFLTECREAFIAANANLESLDNSPPHSNSKTVDK</sequence>
<keyword evidence="1" id="KW-0472">Membrane</keyword>
<dbReference type="PANTHER" id="PTHR28142">
    <property type="entry name" value="MITOCHONDRIAL INNER MEMBRANE I-AAA PROTEASE SUPERCOMPLEX SUBUNIT MGR3-RELATED"/>
    <property type="match status" value="1"/>
</dbReference>
<dbReference type="OrthoDB" id="10050400at2759"/>
<evidence type="ECO:0000313" key="3">
    <source>
        <dbReference type="Proteomes" id="UP000054564"/>
    </source>
</evidence>
<feature type="transmembrane region" description="Helical" evidence="1">
    <location>
        <begin position="31"/>
        <end position="49"/>
    </location>
</feature>
<dbReference type="AlphaFoldDB" id="A0A0L0W226"/>
<dbReference type="EMBL" id="AJIL01000007">
    <property type="protein sequence ID" value="KNF05551.1"/>
    <property type="molecule type" value="Genomic_DNA"/>
</dbReference>
<accession>A0A0L0W226</accession>
<organism evidence="2 3">
    <name type="scientific">Puccinia striiformis f. sp. tritici PST-78</name>
    <dbReference type="NCBI Taxonomy" id="1165861"/>
    <lineage>
        <taxon>Eukaryota</taxon>
        <taxon>Fungi</taxon>
        <taxon>Dikarya</taxon>
        <taxon>Basidiomycota</taxon>
        <taxon>Pucciniomycotina</taxon>
        <taxon>Pucciniomycetes</taxon>
        <taxon>Pucciniales</taxon>
        <taxon>Pucciniaceae</taxon>
        <taxon>Puccinia</taxon>
    </lineage>
</organism>
<gene>
    <name evidence="2" type="ORF">PSTG_01362</name>
</gene>
<dbReference type="InterPro" id="IPR040201">
    <property type="entry name" value="Mrg3-like"/>
</dbReference>
<comment type="caution">
    <text evidence="2">The sequence shown here is derived from an EMBL/GenBank/DDBJ whole genome shotgun (WGS) entry which is preliminary data.</text>
</comment>
<reference evidence="3" key="1">
    <citation type="submission" date="2014-03" db="EMBL/GenBank/DDBJ databases">
        <title>The Genome Sequence of Puccinia striiformis f. sp. tritici PST-78.</title>
        <authorList>
            <consortium name="The Broad Institute Genome Sequencing Platform"/>
            <person name="Cuomo C."/>
            <person name="Hulbert S."/>
            <person name="Chen X."/>
            <person name="Walker B."/>
            <person name="Young S.K."/>
            <person name="Zeng Q."/>
            <person name="Gargeya S."/>
            <person name="Fitzgerald M."/>
            <person name="Haas B."/>
            <person name="Abouelleil A."/>
            <person name="Alvarado L."/>
            <person name="Arachchi H.M."/>
            <person name="Berlin A.M."/>
            <person name="Chapman S.B."/>
            <person name="Goldberg J."/>
            <person name="Griggs A."/>
            <person name="Gujja S."/>
            <person name="Hansen M."/>
            <person name="Howarth C."/>
            <person name="Imamovic A."/>
            <person name="Larimer J."/>
            <person name="McCowan C."/>
            <person name="Montmayeur A."/>
            <person name="Murphy C."/>
            <person name="Neiman D."/>
            <person name="Pearson M."/>
            <person name="Priest M."/>
            <person name="Roberts A."/>
            <person name="Saif S."/>
            <person name="Shea T."/>
            <person name="Sisk P."/>
            <person name="Sykes S."/>
            <person name="Wortman J."/>
            <person name="Nusbaum C."/>
            <person name="Birren B."/>
        </authorList>
    </citation>
    <scope>NUCLEOTIDE SEQUENCE [LARGE SCALE GENOMIC DNA]</scope>
    <source>
        <strain evidence="3">race PST-78</strain>
    </source>
</reference>
<evidence type="ECO:0000313" key="2">
    <source>
        <dbReference type="EMBL" id="KNF05551.1"/>
    </source>
</evidence>
<dbReference type="Proteomes" id="UP000054564">
    <property type="component" value="Unassembled WGS sequence"/>
</dbReference>
<keyword evidence="1" id="KW-0812">Transmembrane</keyword>
<keyword evidence="3" id="KW-1185">Reference proteome</keyword>
<protein>
    <submittedName>
        <fullName evidence="2">Uncharacterized protein</fullName>
    </submittedName>
</protein>
<proteinExistence type="predicted"/>
<name>A0A0L0W226_9BASI</name>
<keyword evidence="1" id="KW-1133">Transmembrane helix</keyword>